<reference evidence="9 10" key="1">
    <citation type="submission" date="2018-10" db="EMBL/GenBank/DDBJ databases">
        <title>Sequencing the genomes of 1000 actinobacteria strains.</title>
        <authorList>
            <person name="Klenk H.-P."/>
        </authorList>
    </citation>
    <scope>NUCLEOTIDE SEQUENCE [LARGE SCALE GENOMIC DNA]</scope>
    <source>
        <strain evidence="9 10">DSM 43800</strain>
    </source>
</reference>
<dbReference type="InterPro" id="IPR005158">
    <property type="entry name" value="BTAD"/>
</dbReference>
<comment type="similarity">
    <text evidence="1">Belongs to the AfsR/DnrI/RedD regulatory family.</text>
</comment>
<dbReference type="InterPro" id="IPR036388">
    <property type="entry name" value="WH-like_DNA-bd_sf"/>
</dbReference>
<keyword evidence="5" id="KW-0802">TPR repeat</keyword>
<dbReference type="InterPro" id="IPR051677">
    <property type="entry name" value="AfsR-DnrI-RedD_regulator"/>
</dbReference>
<dbReference type="SMART" id="SM00862">
    <property type="entry name" value="Trans_reg_C"/>
    <property type="match status" value="1"/>
</dbReference>
<dbReference type="SUPFAM" id="SSF48452">
    <property type="entry name" value="TPR-like"/>
    <property type="match status" value="3"/>
</dbReference>
<gene>
    <name evidence="9" type="ORF">C8E97_3377</name>
</gene>
<feature type="region of interest" description="Disordered" evidence="7">
    <location>
        <begin position="291"/>
        <end position="364"/>
    </location>
</feature>
<keyword evidence="10" id="KW-1185">Reference proteome</keyword>
<evidence type="ECO:0000256" key="2">
    <source>
        <dbReference type="ARBA" id="ARBA00023015"/>
    </source>
</evidence>
<feature type="repeat" description="TPR" evidence="5">
    <location>
        <begin position="789"/>
        <end position="822"/>
    </location>
</feature>
<sequence length="1009" mass="109371">MVLGVVMAVWFRLWGGVEAEVDGVPLDLGPAKQRGVLAVLLVEANRVVPADLLLDRLWGGRPPHRARSTLYSYLSRLRAVLSVTDEARLVRRSGGYQLTLDEQRVDLHRSRHLVARARAADDERAVALLEQALELWRGEPLAGLDSPWAEGLRVALDGERLAAELDHADVALRRGRHAALLPGLADRARRHPLDERIAAQLMLALCRGGRQADALEHYRRLRARLVDELGTDPGTHLQQLYQRILTADPDLVAPAAVTARSPVAPRQLPAAPALFTGRAPELAELDRIVPAAPLDGPAGRSDTHEPAGAPDTRGPGGAAGTRSPDGRHRTHGPDHAPGTNADDAPGAAAPGAPPRAAGHPPPTGATVVISAIGGAGGIGKTWLALAWANRHRERFSDGQLFVDLRGFSPTGEPMTPGEALRGFLDALGVSPDRVPHDLDARAALYRSLTAERRMLVVLDNAAAVDQVAPLLPGGTSCTVLVTSRNRLPALVARHGARPLSLDVLTDTESRALLTAALGAARVAAEEPAAADLVRLCGGFPLALAVIAARAAAEPHLPLAETVAELRAFGVDALDDSDPTASLPAVLSWSLRRLTEPQRTAFALLGIAPGPDTGLPAAADLVGASRRETRAVLRALADASLLERTPGDRYAMHDLVRAYAATRAHDTVPEPTRDAALTRVVDFYLHTAHTAQRLFDPHVPLIPPGPPAPGVHPHPLPDQPTALAWLDAEHPHLLAAQQTAVARRRHHTAWHLAWNLTGFYRLRGHLRDDLAAWRAALEAAEHLPDPTTRIRALRNLGRAHSRLGGHEEATAHLHRALALAERHRDTGLRATIHHELAVAWERRGDDRKALDHARHTLELHRTLDNPVWEARALNSVGWHAARLGDHDTARAHCRAALVLFRRHHNPDGEAATLDSLGYIHYHTRRHHLAVHYYHQALALYRSLGNTYETANTLDNLGRPQAALGRRDRARAVWREALELYREQGRHADAHRVRRRLDGLDDTAAGGPEDH</sequence>
<dbReference type="Pfam" id="PF00486">
    <property type="entry name" value="Trans_reg_C"/>
    <property type="match status" value="1"/>
</dbReference>
<proteinExistence type="inferred from homology"/>
<dbReference type="InterPro" id="IPR019734">
    <property type="entry name" value="TPR_rpt"/>
</dbReference>
<dbReference type="PANTHER" id="PTHR35807:SF1">
    <property type="entry name" value="TRANSCRIPTIONAL REGULATOR REDD"/>
    <property type="match status" value="1"/>
</dbReference>
<accession>A0A495VZU6</accession>
<dbReference type="PROSITE" id="PS50005">
    <property type="entry name" value="TPR"/>
    <property type="match status" value="1"/>
</dbReference>
<dbReference type="Gene3D" id="3.40.50.300">
    <property type="entry name" value="P-loop containing nucleotide triphosphate hydrolases"/>
    <property type="match status" value="1"/>
</dbReference>
<dbReference type="GO" id="GO:0043531">
    <property type="term" value="F:ADP binding"/>
    <property type="evidence" value="ECO:0007669"/>
    <property type="project" value="InterPro"/>
</dbReference>
<dbReference type="Proteomes" id="UP000282084">
    <property type="component" value="Unassembled WGS sequence"/>
</dbReference>
<evidence type="ECO:0000256" key="1">
    <source>
        <dbReference type="ARBA" id="ARBA00005820"/>
    </source>
</evidence>
<evidence type="ECO:0000256" key="3">
    <source>
        <dbReference type="ARBA" id="ARBA00023125"/>
    </source>
</evidence>
<dbReference type="InterPro" id="IPR027417">
    <property type="entry name" value="P-loop_NTPase"/>
</dbReference>
<evidence type="ECO:0000313" key="9">
    <source>
        <dbReference type="EMBL" id="RKT54729.1"/>
    </source>
</evidence>
<dbReference type="PANTHER" id="PTHR35807">
    <property type="entry name" value="TRANSCRIPTIONAL REGULATOR REDD-RELATED"/>
    <property type="match status" value="1"/>
</dbReference>
<dbReference type="InterPro" id="IPR011990">
    <property type="entry name" value="TPR-like_helical_dom_sf"/>
</dbReference>
<dbReference type="SMART" id="SM01043">
    <property type="entry name" value="BTAD"/>
    <property type="match status" value="1"/>
</dbReference>
<dbReference type="GO" id="GO:0003677">
    <property type="term" value="F:DNA binding"/>
    <property type="evidence" value="ECO:0007669"/>
    <property type="project" value="UniProtKB-UniRule"/>
</dbReference>
<dbReference type="SMART" id="SM00028">
    <property type="entry name" value="TPR"/>
    <property type="match status" value="5"/>
</dbReference>
<dbReference type="InterPro" id="IPR001867">
    <property type="entry name" value="OmpR/PhoB-type_DNA-bd"/>
</dbReference>
<dbReference type="InterPro" id="IPR016032">
    <property type="entry name" value="Sig_transdc_resp-reg_C-effctor"/>
</dbReference>
<dbReference type="PRINTS" id="PR00364">
    <property type="entry name" value="DISEASERSIST"/>
</dbReference>
<evidence type="ECO:0000256" key="5">
    <source>
        <dbReference type="PROSITE-ProRule" id="PRU00339"/>
    </source>
</evidence>
<dbReference type="GO" id="GO:0000160">
    <property type="term" value="P:phosphorelay signal transduction system"/>
    <property type="evidence" value="ECO:0007669"/>
    <property type="project" value="InterPro"/>
</dbReference>
<feature type="compositionally biased region" description="Low complexity" evidence="7">
    <location>
        <begin position="336"/>
        <end position="364"/>
    </location>
</feature>
<evidence type="ECO:0000313" key="10">
    <source>
        <dbReference type="Proteomes" id="UP000282084"/>
    </source>
</evidence>
<evidence type="ECO:0000259" key="8">
    <source>
        <dbReference type="PROSITE" id="PS51755"/>
    </source>
</evidence>
<dbReference type="PROSITE" id="PS51755">
    <property type="entry name" value="OMPR_PHOB"/>
    <property type="match status" value="1"/>
</dbReference>
<feature type="domain" description="OmpR/PhoB-type" evidence="8">
    <location>
        <begin position="1"/>
        <end position="100"/>
    </location>
</feature>
<evidence type="ECO:0000256" key="6">
    <source>
        <dbReference type="PROSITE-ProRule" id="PRU01091"/>
    </source>
</evidence>
<evidence type="ECO:0000256" key="7">
    <source>
        <dbReference type="SAM" id="MobiDB-lite"/>
    </source>
</evidence>
<dbReference type="Gene3D" id="1.10.10.10">
    <property type="entry name" value="Winged helix-like DNA-binding domain superfamily/Winged helix DNA-binding domain"/>
    <property type="match status" value="1"/>
</dbReference>
<keyword evidence="4" id="KW-0804">Transcription</keyword>
<feature type="compositionally biased region" description="Basic and acidic residues" evidence="7">
    <location>
        <begin position="324"/>
        <end position="334"/>
    </location>
</feature>
<comment type="caution">
    <text evidence="9">The sequence shown here is derived from an EMBL/GenBank/DDBJ whole genome shotgun (WGS) entry which is preliminary data.</text>
</comment>
<dbReference type="Gene3D" id="1.25.40.10">
    <property type="entry name" value="Tetratricopeptide repeat domain"/>
    <property type="match status" value="2"/>
</dbReference>
<dbReference type="SUPFAM" id="SSF52540">
    <property type="entry name" value="P-loop containing nucleoside triphosphate hydrolases"/>
    <property type="match status" value="1"/>
</dbReference>
<dbReference type="CDD" id="cd15831">
    <property type="entry name" value="BTAD"/>
    <property type="match status" value="1"/>
</dbReference>
<keyword evidence="3 6" id="KW-0238">DNA-binding</keyword>
<dbReference type="GO" id="GO:0006355">
    <property type="term" value="P:regulation of DNA-templated transcription"/>
    <property type="evidence" value="ECO:0007669"/>
    <property type="project" value="InterPro"/>
</dbReference>
<protein>
    <submittedName>
        <fullName evidence="9">DNA-binding SARP family transcriptional activator</fullName>
    </submittedName>
</protein>
<dbReference type="SUPFAM" id="SSF46894">
    <property type="entry name" value="C-terminal effector domain of the bipartite response regulators"/>
    <property type="match status" value="1"/>
</dbReference>
<dbReference type="Pfam" id="PF13424">
    <property type="entry name" value="TPR_12"/>
    <property type="match status" value="2"/>
</dbReference>
<keyword evidence="2" id="KW-0805">Transcription regulation</keyword>
<feature type="DNA-binding region" description="OmpR/PhoB-type" evidence="6">
    <location>
        <begin position="1"/>
        <end position="100"/>
    </location>
</feature>
<organism evidence="9 10">
    <name type="scientific">Saccharothrix australiensis</name>
    <dbReference type="NCBI Taxonomy" id="2072"/>
    <lineage>
        <taxon>Bacteria</taxon>
        <taxon>Bacillati</taxon>
        <taxon>Actinomycetota</taxon>
        <taxon>Actinomycetes</taxon>
        <taxon>Pseudonocardiales</taxon>
        <taxon>Pseudonocardiaceae</taxon>
        <taxon>Saccharothrix</taxon>
    </lineage>
</organism>
<dbReference type="AlphaFoldDB" id="A0A495VZU6"/>
<dbReference type="EMBL" id="RBXO01000001">
    <property type="protein sequence ID" value="RKT54729.1"/>
    <property type="molecule type" value="Genomic_DNA"/>
</dbReference>
<dbReference type="Pfam" id="PF03704">
    <property type="entry name" value="BTAD"/>
    <property type="match status" value="1"/>
</dbReference>
<evidence type="ECO:0000256" key="4">
    <source>
        <dbReference type="ARBA" id="ARBA00023163"/>
    </source>
</evidence>
<name>A0A495VZU6_9PSEU</name>